<organism evidence="2">
    <name type="scientific">Dechloromonas aromatica (strain RCB)</name>
    <dbReference type="NCBI Taxonomy" id="159087"/>
    <lineage>
        <taxon>Bacteria</taxon>
        <taxon>Pseudomonadati</taxon>
        <taxon>Pseudomonadota</taxon>
        <taxon>Betaproteobacteria</taxon>
        <taxon>Rhodocyclales</taxon>
        <taxon>Azonexaceae</taxon>
        <taxon>Dechloromonas</taxon>
    </lineage>
</organism>
<dbReference type="SUPFAM" id="SSF53756">
    <property type="entry name" value="UDP-Glycosyltransferase/glycogen phosphorylase"/>
    <property type="match status" value="1"/>
</dbReference>
<sequence>MTAPSLSAEDLFYEGTRLMGLGDVEKSERAFRAAIAEAPELGEAHANLGLLLESDGRTQEAEASYRRALELAPGLSQIHINLGAMLASQRRFAEAENTYREALAVNPESYMAWSNLGVLLACVKREAESEQCYRTAMALAPDYRNASFNLAYLLLRQGRYAEGWLCLESRDWYQALDKHLGIPRWQGEPLAGKSFLISLEAGHGDMIQFCRYARQLKERGAARVSVLCHPALKNLFDHFDGIDEAIAVGDPYPDRAWDCWSPPLSLPFFCQTRLESIPANLPYLSADPDKTRYWASLMADGGDALRVGLVWKGNPRFENDAERSLGSFLDLAPLGEVSGVRFFSLQKGAGENEVAHSSASFPVLDLGSRLADFSDTAAIVMNLDLLITVDTAVAHLAGALGKPVWVMLPDYKTDWRWLSDRSDSPWYPGVMRLFRQEASGTWGSVISRVKVALEEELKKRQIHRFLANNTRD</sequence>
<dbReference type="Gene3D" id="1.25.40.10">
    <property type="entry name" value="Tetratricopeptide repeat domain"/>
    <property type="match status" value="2"/>
</dbReference>
<dbReference type="STRING" id="159087.Daro_1170"/>
<dbReference type="HOGENOM" id="CLU_010140_1_1_4"/>
<reference evidence="2" key="1">
    <citation type="submission" date="2005-08" db="EMBL/GenBank/DDBJ databases">
        <title>Complete sequence of Dechloromonas aromatica RCB.</title>
        <authorList>
            <person name="Salinero K.K."/>
            <person name="Copeland A."/>
            <person name="Lucas S."/>
            <person name="Lapidus A."/>
            <person name="Barry K."/>
            <person name="Detter J.C."/>
            <person name="Glavina T."/>
            <person name="Hammon N."/>
            <person name="Israni S."/>
            <person name="Pitluck S."/>
            <person name="Di Bartolo G."/>
            <person name="Trong S."/>
            <person name="Schmutz J."/>
            <person name="Larimer F."/>
            <person name="Land M."/>
            <person name="Ivanova N."/>
            <person name="Richardson P."/>
        </authorList>
    </citation>
    <scope>NUCLEOTIDE SEQUENCE</scope>
    <source>
        <strain evidence="2">RCB</strain>
    </source>
</reference>
<name>Q47GV5_DECAR</name>
<feature type="repeat" description="TPR" evidence="1">
    <location>
        <begin position="42"/>
        <end position="75"/>
    </location>
</feature>
<dbReference type="PROSITE" id="PS50005">
    <property type="entry name" value="TPR"/>
    <property type="match status" value="2"/>
</dbReference>
<evidence type="ECO:0000256" key="1">
    <source>
        <dbReference type="PROSITE-ProRule" id="PRU00339"/>
    </source>
</evidence>
<proteinExistence type="predicted"/>
<dbReference type="SMART" id="SM00028">
    <property type="entry name" value="TPR"/>
    <property type="match status" value="4"/>
</dbReference>
<dbReference type="InterPro" id="IPR011990">
    <property type="entry name" value="TPR-like_helical_dom_sf"/>
</dbReference>
<dbReference type="OrthoDB" id="9814129at2"/>
<gene>
    <name evidence="2" type="ordered locus">Daro_1170</name>
</gene>
<keyword evidence="1" id="KW-0802">TPR repeat</keyword>
<dbReference type="KEGG" id="dar:Daro_1170"/>
<feature type="repeat" description="TPR" evidence="1">
    <location>
        <begin position="76"/>
        <end position="109"/>
    </location>
</feature>
<dbReference type="eggNOG" id="COG0859">
    <property type="taxonomic scope" value="Bacteria"/>
</dbReference>
<evidence type="ECO:0000313" key="2">
    <source>
        <dbReference type="EMBL" id="AAZ45926.1"/>
    </source>
</evidence>
<protein>
    <submittedName>
        <fullName evidence="2">TPR repeat</fullName>
    </submittedName>
</protein>
<dbReference type="PANTHER" id="PTHR44809">
    <property type="match status" value="1"/>
</dbReference>
<dbReference type="InterPro" id="IPR019734">
    <property type="entry name" value="TPR_rpt"/>
</dbReference>
<dbReference type="Gene3D" id="3.40.50.2000">
    <property type="entry name" value="Glycogen Phosphorylase B"/>
    <property type="match status" value="1"/>
</dbReference>
<accession>Q47GV5</accession>
<dbReference type="SUPFAM" id="SSF48452">
    <property type="entry name" value="TPR-like"/>
    <property type="match status" value="1"/>
</dbReference>
<dbReference type="Pfam" id="PF13432">
    <property type="entry name" value="TPR_16"/>
    <property type="match status" value="3"/>
</dbReference>
<dbReference type="eggNOG" id="COG0457">
    <property type="taxonomic scope" value="Bacteria"/>
</dbReference>
<dbReference type="PANTHER" id="PTHR44809:SF1">
    <property type="entry name" value="PROTEIN O-MANNOSYL-TRANSFERASE TMTC1"/>
    <property type="match status" value="1"/>
</dbReference>
<dbReference type="EMBL" id="CP000089">
    <property type="protein sequence ID" value="AAZ45926.1"/>
    <property type="molecule type" value="Genomic_DNA"/>
</dbReference>
<dbReference type="InterPro" id="IPR052943">
    <property type="entry name" value="TMTC_O-mannosyl-trnsfr"/>
</dbReference>
<dbReference type="AlphaFoldDB" id="Q47GV5"/>